<protein>
    <submittedName>
        <fullName evidence="2">M23 family metallopeptidase</fullName>
    </submittedName>
</protein>
<evidence type="ECO:0000259" key="1">
    <source>
        <dbReference type="Pfam" id="PF01551"/>
    </source>
</evidence>
<dbReference type="Pfam" id="PF01551">
    <property type="entry name" value="Peptidase_M23"/>
    <property type="match status" value="1"/>
</dbReference>
<dbReference type="EMBL" id="JADJZA010000006">
    <property type="protein sequence ID" value="MBK9297165.1"/>
    <property type="molecule type" value="Genomic_DNA"/>
</dbReference>
<dbReference type="GO" id="GO:0004222">
    <property type="term" value="F:metalloendopeptidase activity"/>
    <property type="evidence" value="ECO:0007669"/>
    <property type="project" value="TreeGrafter"/>
</dbReference>
<dbReference type="Proteomes" id="UP000727993">
    <property type="component" value="Unassembled WGS sequence"/>
</dbReference>
<evidence type="ECO:0000313" key="2">
    <source>
        <dbReference type="EMBL" id="MBK9297165.1"/>
    </source>
</evidence>
<feature type="domain" description="M23ase beta-sheet core" evidence="1">
    <location>
        <begin position="18"/>
        <end position="112"/>
    </location>
</feature>
<dbReference type="InterPro" id="IPR011055">
    <property type="entry name" value="Dup_hybrid_motif"/>
</dbReference>
<organism evidence="2 3">
    <name type="scientific">Candidatus Neomicrothrix subdominans</name>
    <dbReference type="NCBI Taxonomy" id="2954438"/>
    <lineage>
        <taxon>Bacteria</taxon>
        <taxon>Bacillati</taxon>
        <taxon>Actinomycetota</taxon>
        <taxon>Acidimicrobiia</taxon>
        <taxon>Acidimicrobiales</taxon>
        <taxon>Microthrixaceae</taxon>
        <taxon>Candidatus Neomicrothrix</taxon>
    </lineage>
</organism>
<comment type="caution">
    <text evidence="2">The sequence shown here is derived from an EMBL/GenBank/DDBJ whole genome shotgun (WGS) entry which is preliminary data.</text>
</comment>
<dbReference type="InterPro" id="IPR050570">
    <property type="entry name" value="Cell_wall_metabolism_enzyme"/>
</dbReference>
<dbReference type="PANTHER" id="PTHR21666:SF270">
    <property type="entry name" value="MUREIN HYDROLASE ACTIVATOR ENVC"/>
    <property type="match status" value="1"/>
</dbReference>
<proteinExistence type="predicted"/>
<dbReference type="PANTHER" id="PTHR21666">
    <property type="entry name" value="PEPTIDASE-RELATED"/>
    <property type="match status" value="1"/>
</dbReference>
<dbReference type="SUPFAM" id="SSF51261">
    <property type="entry name" value="Duplicated hybrid motif"/>
    <property type="match status" value="1"/>
</dbReference>
<dbReference type="InterPro" id="IPR016047">
    <property type="entry name" value="M23ase_b-sheet_dom"/>
</dbReference>
<gene>
    <name evidence="2" type="ORF">IPN02_10095</name>
</gene>
<reference evidence="2 3" key="1">
    <citation type="submission" date="2020-10" db="EMBL/GenBank/DDBJ databases">
        <title>Connecting structure to function with the recovery of over 1000 high-quality activated sludge metagenome-assembled genomes encoding full-length rRNA genes using long-read sequencing.</title>
        <authorList>
            <person name="Singleton C.M."/>
            <person name="Petriglieri F."/>
            <person name="Kristensen J.M."/>
            <person name="Kirkegaard R.H."/>
            <person name="Michaelsen T.Y."/>
            <person name="Andersen M.H."/>
            <person name="Karst S.M."/>
            <person name="Dueholm M.S."/>
            <person name="Nielsen P.H."/>
            <person name="Albertsen M."/>
        </authorList>
    </citation>
    <scope>NUCLEOTIDE SEQUENCE [LARGE SCALE GENOMIC DNA]</scope>
    <source>
        <strain evidence="2">Lyne_18-Q3-R50-59_MAXAC.006</strain>
    </source>
</reference>
<accession>A0A936TFZ8</accession>
<dbReference type="Gene3D" id="2.70.70.10">
    <property type="entry name" value="Glucose Permease (Domain IIA)"/>
    <property type="match status" value="1"/>
</dbReference>
<evidence type="ECO:0000313" key="3">
    <source>
        <dbReference type="Proteomes" id="UP000727993"/>
    </source>
</evidence>
<name>A0A936TFZ8_9ACTN</name>
<dbReference type="CDD" id="cd12797">
    <property type="entry name" value="M23_peptidase"/>
    <property type="match status" value="1"/>
</dbReference>
<dbReference type="AlphaFoldDB" id="A0A936TFZ8"/>
<sequence>MKSPDARYDQGHHDYPAADMFAQCGSPVLAVTDGTVEEVETVDTWDSSNPGGGTKSGLMVALVDSRGVRYYGSHMASISVGVGDVLAAGDQIGTVGETGNAAGTGCHLHFGLSPVCLTGWEHRRGHVPPQPFLDAWRTGQALDPLEEVMAILRIACPCEAAVG</sequence>